<dbReference type="InterPro" id="IPR051412">
    <property type="entry name" value="Formin_Homology_Diaphanous_sf"/>
</dbReference>
<dbReference type="Proteomes" id="UP000747399">
    <property type="component" value="Unassembled WGS sequence"/>
</dbReference>
<dbReference type="PANTHER" id="PTHR45691">
    <property type="entry name" value="PROTEIN DIAPHANOUS"/>
    <property type="match status" value="1"/>
</dbReference>
<dbReference type="GO" id="GO:0030041">
    <property type="term" value="P:actin filament polymerization"/>
    <property type="evidence" value="ECO:0007669"/>
    <property type="project" value="TreeGrafter"/>
</dbReference>
<evidence type="ECO:0000313" key="4">
    <source>
        <dbReference type="Proteomes" id="UP000747399"/>
    </source>
</evidence>
<evidence type="ECO:0000313" key="3">
    <source>
        <dbReference type="EMBL" id="GIL65521.1"/>
    </source>
</evidence>
<dbReference type="PANTHER" id="PTHR45691:SF6">
    <property type="entry name" value="PROTEIN DIAPHANOUS"/>
    <property type="match status" value="1"/>
</dbReference>
<proteinExistence type="predicted"/>
<feature type="region of interest" description="Disordered" evidence="1">
    <location>
        <begin position="343"/>
        <end position="385"/>
    </location>
</feature>
<name>A0A8J4F8F7_9CHLO</name>
<evidence type="ECO:0000256" key="2">
    <source>
        <dbReference type="SAM" id="Phobius"/>
    </source>
</evidence>
<sequence length="473" mass="47892">MPKPAHSTPGSRLGDCPCSRILGFLQTEALILLAIPLLLTLPGRANGFFLPQQNISSNMPVPFCGFRSIQRYKTWCESPISAFVASNTSCQQYGVCIPLRGDDAMTCTSSTFCSGWRPEGTSEAACLVLLGESADDSVVLCDVEIEGGPSHPPPGPAPPSGDANNKPSWALWKTMAIIWSIIGFAALLVAVVLLSHWLLRRRALAASSSPVTALSADDRRRIEQVAYAAGEMPPAASGSGGGGGADATVTLMHTAPDGKPILAYGAVYPPPPLMSPPSPVLTSPSPSALAAAMLATATAGGTRLPPTAGDAILRAAADSRAAYNGPPMRAPAAVIPPFTGITPPLPPAPPPPPLAEAAFPAPAPAPGGLSQGLRDRSASALAGTGPAETLPYNSFTPSAAELPLPLPPLPPPPPVAASAGLLGSEGQVAGVAGYEALPVVTPAALVPPPAATLQSPRASPSPRELIGPPGPPL</sequence>
<accession>A0A8J4F8F7</accession>
<feature type="transmembrane region" description="Helical" evidence="2">
    <location>
        <begin position="21"/>
        <end position="41"/>
    </location>
</feature>
<comment type="caution">
    <text evidence="3">The sequence shown here is derived from an EMBL/GenBank/DDBJ whole genome shotgun (WGS) entry which is preliminary data.</text>
</comment>
<dbReference type="EMBL" id="BNCO01000076">
    <property type="protein sequence ID" value="GIL65521.1"/>
    <property type="molecule type" value="Genomic_DNA"/>
</dbReference>
<keyword evidence="2" id="KW-0812">Transmembrane</keyword>
<evidence type="ECO:0000256" key="1">
    <source>
        <dbReference type="SAM" id="MobiDB-lite"/>
    </source>
</evidence>
<keyword evidence="2" id="KW-0472">Membrane</keyword>
<feature type="region of interest" description="Disordered" evidence="1">
    <location>
        <begin position="447"/>
        <end position="473"/>
    </location>
</feature>
<feature type="transmembrane region" description="Helical" evidence="2">
    <location>
        <begin position="176"/>
        <end position="199"/>
    </location>
</feature>
<gene>
    <name evidence="3" type="ORF">Vafri_19287</name>
</gene>
<organism evidence="3 4">
    <name type="scientific">Volvox africanus</name>
    <dbReference type="NCBI Taxonomy" id="51714"/>
    <lineage>
        <taxon>Eukaryota</taxon>
        <taxon>Viridiplantae</taxon>
        <taxon>Chlorophyta</taxon>
        <taxon>core chlorophytes</taxon>
        <taxon>Chlorophyceae</taxon>
        <taxon>CS clade</taxon>
        <taxon>Chlamydomonadales</taxon>
        <taxon>Volvocaceae</taxon>
        <taxon>Volvox</taxon>
    </lineage>
</organism>
<keyword evidence="2" id="KW-1133">Transmembrane helix</keyword>
<protein>
    <submittedName>
        <fullName evidence="3">Uncharacterized protein</fullName>
    </submittedName>
</protein>
<reference evidence="3" key="1">
    <citation type="journal article" date="2021" name="Proc. Natl. Acad. Sci. U.S.A.">
        <title>Three genomes in the algal genus Volvox reveal the fate of a haploid sex-determining region after a transition to homothallism.</title>
        <authorList>
            <person name="Yamamoto K."/>
            <person name="Hamaji T."/>
            <person name="Kawai-Toyooka H."/>
            <person name="Matsuzaki R."/>
            <person name="Takahashi F."/>
            <person name="Nishimura Y."/>
            <person name="Kawachi M."/>
            <person name="Noguchi H."/>
            <person name="Minakuchi Y."/>
            <person name="Umen J.G."/>
            <person name="Toyoda A."/>
            <person name="Nozaki H."/>
        </authorList>
    </citation>
    <scope>NUCLEOTIDE SEQUENCE</scope>
    <source>
        <strain evidence="3">NIES-3780</strain>
    </source>
</reference>
<dbReference type="GO" id="GO:0005884">
    <property type="term" value="C:actin filament"/>
    <property type="evidence" value="ECO:0007669"/>
    <property type="project" value="TreeGrafter"/>
</dbReference>
<dbReference type="AlphaFoldDB" id="A0A8J4F8F7"/>
<keyword evidence="4" id="KW-1185">Reference proteome</keyword>
<feature type="compositionally biased region" description="Pro residues" evidence="1">
    <location>
        <begin position="343"/>
        <end position="354"/>
    </location>
</feature>